<dbReference type="GO" id="GO:0034097">
    <property type="term" value="P:response to cytokine"/>
    <property type="evidence" value="ECO:0007669"/>
    <property type="project" value="TreeGrafter"/>
</dbReference>
<dbReference type="InterPro" id="IPR000451">
    <property type="entry name" value="NFkB/Dor"/>
</dbReference>
<dbReference type="InterPro" id="IPR030496">
    <property type="entry name" value="RelB_RHD_N"/>
</dbReference>
<gene>
    <name evidence="8" type="primary">RELB</name>
</gene>
<dbReference type="InterPro" id="IPR030492">
    <property type="entry name" value="RHD_CS"/>
</dbReference>
<dbReference type="InterPro" id="IPR033926">
    <property type="entry name" value="IPT_NFkappaB"/>
</dbReference>
<dbReference type="GO" id="GO:0007249">
    <property type="term" value="P:canonical NF-kappaB signal transduction"/>
    <property type="evidence" value="ECO:0007669"/>
    <property type="project" value="TreeGrafter"/>
</dbReference>
<evidence type="ECO:0000256" key="6">
    <source>
        <dbReference type="ARBA" id="ARBA00023242"/>
    </source>
</evidence>
<dbReference type="InterPro" id="IPR011539">
    <property type="entry name" value="RHD_DNA_bind_dom"/>
</dbReference>
<dbReference type="AlphaFoldDB" id="A0A8C5Q4H5"/>
<dbReference type="GO" id="GO:0045087">
    <property type="term" value="P:innate immune response"/>
    <property type="evidence" value="ECO:0007669"/>
    <property type="project" value="TreeGrafter"/>
</dbReference>
<dbReference type="InterPro" id="IPR002909">
    <property type="entry name" value="IPT_dom"/>
</dbReference>
<dbReference type="CDD" id="cd01177">
    <property type="entry name" value="IPT_NFkappaB"/>
    <property type="match status" value="1"/>
</dbReference>
<keyword evidence="3" id="KW-0090">Biological rhythms</keyword>
<keyword evidence="2" id="KW-0805">Transcription regulation</keyword>
<keyword evidence="9" id="KW-1185">Reference proteome</keyword>
<name>A0A8C5Q4H5_9ANUR</name>
<keyword evidence="5" id="KW-0804">Transcription</keyword>
<dbReference type="CDD" id="cd07886">
    <property type="entry name" value="RHD-n_RelB"/>
    <property type="match status" value="1"/>
</dbReference>
<evidence type="ECO:0000256" key="3">
    <source>
        <dbReference type="ARBA" id="ARBA00023108"/>
    </source>
</evidence>
<dbReference type="PANTHER" id="PTHR24169:SF18">
    <property type="entry name" value="TRANSCRIPTION FACTOR RELB"/>
    <property type="match status" value="1"/>
</dbReference>
<proteinExistence type="predicted"/>
<dbReference type="PANTHER" id="PTHR24169">
    <property type="entry name" value="NUCLEAR FACTOR NF-KAPPA-B PROTEIN"/>
    <property type="match status" value="1"/>
</dbReference>
<dbReference type="GO" id="GO:0048511">
    <property type="term" value="P:rhythmic process"/>
    <property type="evidence" value="ECO:0007669"/>
    <property type="project" value="UniProtKB-KW"/>
</dbReference>
<dbReference type="GO" id="GO:0033554">
    <property type="term" value="P:cellular response to stress"/>
    <property type="evidence" value="ECO:0007669"/>
    <property type="project" value="TreeGrafter"/>
</dbReference>
<dbReference type="InterPro" id="IPR037059">
    <property type="entry name" value="RHD_DNA_bind_dom_sf"/>
</dbReference>
<dbReference type="GO" id="GO:0006954">
    <property type="term" value="P:inflammatory response"/>
    <property type="evidence" value="ECO:0007669"/>
    <property type="project" value="TreeGrafter"/>
</dbReference>
<protein>
    <submittedName>
        <fullName evidence="8">RELB proto-onco, NF-kB subunit</fullName>
    </submittedName>
</protein>
<feature type="domain" description="RHD" evidence="7">
    <location>
        <begin position="78"/>
        <end position="256"/>
    </location>
</feature>
<dbReference type="SMART" id="SM00429">
    <property type="entry name" value="IPT"/>
    <property type="match status" value="1"/>
</dbReference>
<dbReference type="InterPro" id="IPR032397">
    <property type="entry name" value="RHD_dimer"/>
</dbReference>
<dbReference type="FunFam" id="2.60.40.340:FF:000005">
    <property type="entry name" value="RELB proto-oncogene, NF-kB subunit"/>
    <property type="match status" value="1"/>
</dbReference>
<dbReference type="GO" id="GO:0000978">
    <property type="term" value="F:RNA polymerase II cis-regulatory region sequence-specific DNA binding"/>
    <property type="evidence" value="ECO:0007669"/>
    <property type="project" value="UniProtKB-ARBA"/>
</dbReference>
<dbReference type="GO" id="GO:0038061">
    <property type="term" value="P:non-canonical NF-kappaB signal transduction"/>
    <property type="evidence" value="ECO:0007669"/>
    <property type="project" value="TreeGrafter"/>
</dbReference>
<dbReference type="GO" id="GO:0045944">
    <property type="term" value="P:positive regulation of transcription by RNA polymerase II"/>
    <property type="evidence" value="ECO:0007669"/>
    <property type="project" value="TreeGrafter"/>
</dbReference>
<dbReference type="Pfam" id="PF00554">
    <property type="entry name" value="RHD_DNA_bind"/>
    <property type="match status" value="1"/>
</dbReference>
<organism evidence="8 9">
    <name type="scientific">Leptobrachium leishanense</name>
    <name type="common">Leishan spiny toad</name>
    <dbReference type="NCBI Taxonomy" id="445787"/>
    <lineage>
        <taxon>Eukaryota</taxon>
        <taxon>Metazoa</taxon>
        <taxon>Chordata</taxon>
        <taxon>Craniata</taxon>
        <taxon>Vertebrata</taxon>
        <taxon>Euteleostomi</taxon>
        <taxon>Amphibia</taxon>
        <taxon>Batrachia</taxon>
        <taxon>Anura</taxon>
        <taxon>Pelobatoidea</taxon>
        <taxon>Megophryidae</taxon>
        <taxon>Leptobrachium</taxon>
    </lineage>
</organism>
<dbReference type="InterPro" id="IPR014756">
    <property type="entry name" value="Ig_E-set"/>
</dbReference>
<evidence type="ECO:0000256" key="1">
    <source>
        <dbReference type="ARBA" id="ARBA00004123"/>
    </source>
</evidence>
<evidence type="ECO:0000313" key="8">
    <source>
        <dbReference type="Ensembl" id="ENSLLEP00000032799.1"/>
    </source>
</evidence>
<evidence type="ECO:0000256" key="2">
    <source>
        <dbReference type="ARBA" id="ARBA00023015"/>
    </source>
</evidence>
<keyword evidence="6" id="KW-0539">Nucleus</keyword>
<dbReference type="Gene3D" id="2.60.40.10">
    <property type="entry name" value="Immunoglobulins"/>
    <property type="match status" value="1"/>
</dbReference>
<evidence type="ECO:0000313" key="9">
    <source>
        <dbReference type="Proteomes" id="UP000694569"/>
    </source>
</evidence>
<dbReference type="Gene3D" id="2.60.40.340">
    <property type="entry name" value="Rel homology domain (RHD), DNA-binding domain"/>
    <property type="match status" value="1"/>
</dbReference>
<dbReference type="PRINTS" id="PR00057">
    <property type="entry name" value="NFKBTNSCPFCT"/>
</dbReference>
<dbReference type="GO" id="GO:0030098">
    <property type="term" value="P:lymphocyte differentiation"/>
    <property type="evidence" value="ECO:0007669"/>
    <property type="project" value="UniProtKB-ARBA"/>
</dbReference>
<dbReference type="SUPFAM" id="SSF49417">
    <property type="entry name" value="p53-like transcription factors"/>
    <property type="match status" value="1"/>
</dbReference>
<evidence type="ECO:0000256" key="4">
    <source>
        <dbReference type="ARBA" id="ARBA00023159"/>
    </source>
</evidence>
<dbReference type="Proteomes" id="UP000694569">
    <property type="component" value="Unplaced"/>
</dbReference>
<keyword evidence="4" id="KW-0010">Activator</keyword>
<dbReference type="GO" id="GO:0005634">
    <property type="term" value="C:nucleus"/>
    <property type="evidence" value="ECO:0007669"/>
    <property type="project" value="UniProtKB-SubCell"/>
</dbReference>
<reference evidence="8" key="2">
    <citation type="submission" date="2025-09" db="UniProtKB">
        <authorList>
            <consortium name="Ensembl"/>
        </authorList>
    </citation>
    <scope>IDENTIFICATION</scope>
</reference>
<dbReference type="Pfam" id="PF16179">
    <property type="entry name" value="RHD_dimer"/>
    <property type="match status" value="1"/>
</dbReference>
<dbReference type="GO" id="GO:0005829">
    <property type="term" value="C:cytosol"/>
    <property type="evidence" value="ECO:0007669"/>
    <property type="project" value="UniProtKB-ARBA"/>
</dbReference>
<dbReference type="GO" id="GO:0000981">
    <property type="term" value="F:DNA-binding transcription factor activity, RNA polymerase II-specific"/>
    <property type="evidence" value="ECO:0007669"/>
    <property type="project" value="TreeGrafter"/>
</dbReference>
<dbReference type="PROSITE" id="PS01204">
    <property type="entry name" value="REL_1"/>
    <property type="match status" value="1"/>
</dbReference>
<dbReference type="SUPFAM" id="SSF81296">
    <property type="entry name" value="E set domains"/>
    <property type="match status" value="1"/>
</dbReference>
<sequence length="511" mass="57361">MKEEGRTGPLDELTEDPSLDDVMDLIRSESQSDNQPLHPSCGILVPRGAGPILETVTVAPSYTPLDNFVPLCVPHHGCPEPELVIIEQPKQRGMRFRYQCEGRSAGSILGQNSTDQNKTLPAIEVINCEGIPEVRVRVCLVWKDPPHRIHPHSLVGKDCHDGICEITLHPRDEDTQHSFSNLGIQCVRKKEIEQAVQLRLDHGIDPFKAGMWRNHEEVDLNVVRLCFQGSCLLPGGQRAMIPPVLSEPIYDKKSTNTSELKICRINKDSGFCEGGEEVYILCDKVQKEDIQVMFGNEKWEARADFAQADVHRQIAIVLKTPPYQDLNITEPVLVSVFLQRVTDSIRSEGVTFTYKPRADCYGVGTKRRYTPQDDLSDPDPHCIQVKRNRTMPTFLEHCGPEEDYYPHFGGTCPPEHWTNYLPLDEEPAEHFPTLEEDIALNCNPSLADFSYQDPSIYPPFDPLCSNVNEDPTTGLVASSLAITEEGAQDFMNLYNKVYIAGDGSFNDGHNL</sequence>
<dbReference type="OrthoDB" id="7881762at2759"/>
<comment type="subcellular location">
    <subcellularLocation>
        <location evidence="1">Nucleus</location>
    </subcellularLocation>
</comment>
<evidence type="ECO:0000256" key="5">
    <source>
        <dbReference type="ARBA" id="ARBA00023163"/>
    </source>
</evidence>
<dbReference type="Ensembl" id="ENSLLET00000034063.1">
    <property type="protein sequence ID" value="ENSLLEP00000032799.1"/>
    <property type="gene ID" value="ENSLLEG00000020791.1"/>
</dbReference>
<dbReference type="FunFam" id="2.60.40.10:FF:000046">
    <property type="entry name" value="Nuclear factor NF-kappa-B p105 subunit"/>
    <property type="match status" value="1"/>
</dbReference>
<dbReference type="GeneTree" id="ENSGT00940000160230"/>
<evidence type="ECO:0000259" key="7">
    <source>
        <dbReference type="PROSITE" id="PS50254"/>
    </source>
</evidence>
<dbReference type="InterPro" id="IPR008967">
    <property type="entry name" value="p53-like_TF_DNA-bd_sf"/>
</dbReference>
<dbReference type="PROSITE" id="PS50254">
    <property type="entry name" value="REL_2"/>
    <property type="match status" value="1"/>
</dbReference>
<accession>A0A8C5Q4H5</accession>
<dbReference type="InterPro" id="IPR013783">
    <property type="entry name" value="Ig-like_fold"/>
</dbReference>
<reference evidence="8" key="1">
    <citation type="submission" date="2025-08" db="UniProtKB">
        <authorList>
            <consortium name="Ensembl"/>
        </authorList>
    </citation>
    <scope>IDENTIFICATION</scope>
</reference>